<gene>
    <name evidence="10" type="ORF">ACFQJ9_08730</name>
</gene>
<keyword evidence="3 8" id="KW-0812">Transmembrane</keyword>
<feature type="transmembrane region" description="Helical" evidence="8">
    <location>
        <begin position="58"/>
        <end position="78"/>
    </location>
</feature>
<evidence type="ECO:0000313" key="10">
    <source>
        <dbReference type="EMBL" id="MFC7199494.1"/>
    </source>
</evidence>
<dbReference type="InterPro" id="IPR002550">
    <property type="entry name" value="CNNM"/>
</dbReference>
<sequence length="361" mass="39047">MNTVELVVRLVGGVLLLGMNGFFVVTEFALTRVRQFPESEFDEGDLHRAWEMTEELEVYLSGCQVGITVASISLGVVAEPAVASLFGVGGLLSHALSAILALVVINFFHIVVGEQIPTYLGVERTITVARYCAGGLYWWTRAMYPFIRAADWLAKSVLAAAGVEMTRAWTEEGDGEAVSSRAELRREIGAILSSDVLPEERQEEVLGALEIGTEPVREIAIPPEDIVTLSAHAPFEENLATMAEHPHVRFPLVGDDLEDFRGIVYTPVVLREIDALRSGEKSLEDVAFEPMTVGGDAAVASVIDAFQARQQELAFVVDDGEVVGLVTPTDTFEEITGEFGDPVEQPGDPTEAELGGTDPSE</sequence>
<keyword evidence="5 8" id="KW-1133">Transmembrane helix</keyword>
<evidence type="ECO:0000256" key="8">
    <source>
        <dbReference type="SAM" id="Phobius"/>
    </source>
</evidence>
<name>A0ABD5Z2R5_9EURY</name>
<comment type="subcellular location">
    <subcellularLocation>
        <location evidence="1">Cell membrane</location>
        <topology evidence="1">Multi-pass membrane protein</topology>
    </subcellularLocation>
</comment>
<dbReference type="InterPro" id="IPR000644">
    <property type="entry name" value="CBS_dom"/>
</dbReference>
<feature type="transmembrane region" description="Helical" evidence="8">
    <location>
        <begin position="6"/>
        <end position="30"/>
    </location>
</feature>
<evidence type="ECO:0000256" key="4">
    <source>
        <dbReference type="ARBA" id="ARBA00022737"/>
    </source>
</evidence>
<proteinExistence type="predicted"/>
<accession>A0ABD5Z2R5</accession>
<evidence type="ECO:0000256" key="2">
    <source>
        <dbReference type="ARBA" id="ARBA00022475"/>
    </source>
</evidence>
<evidence type="ECO:0000256" key="1">
    <source>
        <dbReference type="ARBA" id="ARBA00004651"/>
    </source>
</evidence>
<dbReference type="CDD" id="cd04590">
    <property type="entry name" value="CBS_pair_CorC_HlyC_assoc"/>
    <property type="match status" value="1"/>
</dbReference>
<keyword evidence="2" id="KW-1003">Cell membrane</keyword>
<dbReference type="InterPro" id="IPR046342">
    <property type="entry name" value="CBS_dom_sf"/>
</dbReference>
<evidence type="ECO:0000313" key="11">
    <source>
        <dbReference type="Proteomes" id="UP001596447"/>
    </source>
</evidence>
<evidence type="ECO:0000256" key="6">
    <source>
        <dbReference type="ARBA" id="ARBA00023136"/>
    </source>
</evidence>
<dbReference type="SUPFAM" id="SSF54631">
    <property type="entry name" value="CBS-domain pair"/>
    <property type="match status" value="1"/>
</dbReference>
<evidence type="ECO:0000259" key="9">
    <source>
        <dbReference type="PROSITE" id="PS51846"/>
    </source>
</evidence>
<dbReference type="PANTHER" id="PTHR43099">
    <property type="entry name" value="UPF0053 PROTEIN YRKA"/>
    <property type="match status" value="1"/>
</dbReference>
<dbReference type="InterPro" id="IPR044751">
    <property type="entry name" value="Ion_transp-like_CBS"/>
</dbReference>
<feature type="transmembrane region" description="Helical" evidence="8">
    <location>
        <begin position="84"/>
        <end position="108"/>
    </location>
</feature>
<feature type="domain" description="CNNM transmembrane" evidence="9">
    <location>
        <begin position="2"/>
        <end position="201"/>
    </location>
</feature>
<reference evidence="10 11" key="1">
    <citation type="journal article" date="2019" name="Int. J. Syst. Evol. Microbiol.">
        <title>The Global Catalogue of Microorganisms (GCM) 10K type strain sequencing project: providing services to taxonomists for standard genome sequencing and annotation.</title>
        <authorList>
            <consortium name="The Broad Institute Genomics Platform"/>
            <consortium name="The Broad Institute Genome Sequencing Center for Infectious Disease"/>
            <person name="Wu L."/>
            <person name="Ma J."/>
        </authorList>
    </citation>
    <scope>NUCLEOTIDE SEQUENCE [LARGE SCALE GENOMIC DNA]</scope>
    <source>
        <strain evidence="10 11">XZGYJ-43</strain>
    </source>
</reference>
<feature type="region of interest" description="Disordered" evidence="7">
    <location>
        <begin position="336"/>
        <end position="361"/>
    </location>
</feature>
<dbReference type="Pfam" id="PF00571">
    <property type="entry name" value="CBS"/>
    <property type="match status" value="2"/>
</dbReference>
<evidence type="ECO:0000256" key="3">
    <source>
        <dbReference type="ARBA" id="ARBA00022692"/>
    </source>
</evidence>
<dbReference type="Gene3D" id="3.10.580.10">
    <property type="entry name" value="CBS-domain"/>
    <property type="match status" value="1"/>
</dbReference>
<dbReference type="AlphaFoldDB" id="A0ABD5Z2R5"/>
<keyword evidence="11" id="KW-1185">Reference proteome</keyword>
<organism evidence="10 11">
    <name type="scientific">Halospeciosus flavus</name>
    <dbReference type="NCBI Taxonomy" id="3032283"/>
    <lineage>
        <taxon>Archaea</taxon>
        <taxon>Methanobacteriati</taxon>
        <taxon>Methanobacteriota</taxon>
        <taxon>Stenosarchaea group</taxon>
        <taxon>Halobacteria</taxon>
        <taxon>Halobacteriales</taxon>
        <taxon>Halobacteriaceae</taxon>
        <taxon>Halospeciosus</taxon>
    </lineage>
</organism>
<comment type="caution">
    <text evidence="10">The sequence shown here is derived from an EMBL/GenBank/DDBJ whole genome shotgun (WGS) entry which is preliminary data.</text>
</comment>
<dbReference type="RefSeq" id="WP_279529424.1">
    <property type="nucleotide sequence ID" value="NZ_CP122312.1"/>
</dbReference>
<dbReference type="InterPro" id="IPR051676">
    <property type="entry name" value="UPF0053_domain"/>
</dbReference>
<dbReference type="Proteomes" id="UP001596447">
    <property type="component" value="Unassembled WGS sequence"/>
</dbReference>
<keyword evidence="6 8" id="KW-0472">Membrane</keyword>
<dbReference type="PROSITE" id="PS51846">
    <property type="entry name" value="CNNM"/>
    <property type="match status" value="1"/>
</dbReference>
<dbReference type="EMBL" id="JBHTAR010000011">
    <property type="protein sequence ID" value="MFC7199494.1"/>
    <property type="molecule type" value="Genomic_DNA"/>
</dbReference>
<evidence type="ECO:0000256" key="7">
    <source>
        <dbReference type="SAM" id="MobiDB-lite"/>
    </source>
</evidence>
<keyword evidence="4" id="KW-0677">Repeat</keyword>
<dbReference type="Pfam" id="PF01595">
    <property type="entry name" value="CNNM"/>
    <property type="match status" value="1"/>
</dbReference>
<dbReference type="GO" id="GO:0005886">
    <property type="term" value="C:plasma membrane"/>
    <property type="evidence" value="ECO:0007669"/>
    <property type="project" value="UniProtKB-SubCell"/>
</dbReference>
<dbReference type="PANTHER" id="PTHR43099:SF5">
    <property type="entry name" value="HLYC_CORC FAMILY TRANSPORTER"/>
    <property type="match status" value="1"/>
</dbReference>
<evidence type="ECO:0000256" key="5">
    <source>
        <dbReference type="ARBA" id="ARBA00022989"/>
    </source>
</evidence>
<protein>
    <submittedName>
        <fullName evidence="10">CNNM domain-containing protein</fullName>
    </submittedName>
</protein>